<keyword evidence="16" id="KW-1185">Reference proteome</keyword>
<evidence type="ECO:0000313" key="15">
    <source>
        <dbReference type="EMBL" id="KAK4525267.1"/>
    </source>
</evidence>
<evidence type="ECO:0000256" key="1">
    <source>
        <dbReference type="ARBA" id="ARBA00004496"/>
    </source>
</evidence>
<dbReference type="PANTHER" id="PTHR11645:SF0">
    <property type="entry name" value="PYRROLINE-5-CARBOXYLATE REDUCTASE 3"/>
    <property type="match status" value="1"/>
</dbReference>
<dbReference type="InterPro" id="IPR008927">
    <property type="entry name" value="6-PGluconate_DH-like_C_sf"/>
</dbReference>
<evidence type="ECO:0000256" key="4">
    <source>
        <dbReference type="ARBA" id="ARBA00022490"/>
    </source>
</evidence>
<dbReference type="FunFam" id="1.10.3730.10:FF:000001">
    <property type="entry name" value="Pyrroline-5-carboxylate reductase"/>
    <property type="match status" value="1"/>
</dbReference>
<dbReference type="GO" id="GO:0055129">
    <property type="term" value="P:L-proline biosynthetic process"/>
    <property type="evidence" value="ECO:0007669"/>
    <property type="project" value="TreeGrafter"/>
</dbReference>
<feature type="domain" description="Pyrroline-5-carboxylate reductase catalytic N-terminal" evidence="13">
    <location>
        <begin position="47"/>
        <end position="145"/>
    </location>
</feature>
<protein>
    <recommendedName>
        <fullName evidence="3">Pyrroline-5-carboxylate reductase</fullName>
    </recommendedName>
</protein>
<dbReference type="InterPro" id="IPR000304">
    <property type="entry name" value="Pyrroline-COOH_reductase"/>
</dbReference>
<dbReference type="AlphaFoldDB" id="A0AAV9ICX3"/>
<dbReference type="InterPro" id="IPR028939">
    <property type="entry name" value="P5C_Rdtase_cat_N"/>
</dbReference>
<evidence type="ECO:0000256" key="11">
    <source>
        <dbReference type="ARBA" id="ARBA00052690"/>
    </source>
</evidence>
<evidence type="ECO:0000256" key="5">
    <source>
        <dbReference type="ARBA" id="ARBA00022605"/>
    </source>
</evidence>
<name>A0AAV9ICX3_9RHOD</name>
<dbReference type="EMBL" id="JANCYU010000029">
    <property type="protein sequence ID" value="KAK4525267.1"/>
    <property type="molecule type" value="Genomic_DNA"/>
</dbReference>
<dbReference type="PANTHER" id="PTHR11645">
    <property type="entry name" value="PYRROLINE-5-CARBOXYLATE REDUCTASE"/>
    <property type="match status" value="1"/>
</dbReference>
<evidence type="ECO:0000256" key="7">
    <source>
        <dbReference type="ARBA" id="ARBA00022857"/>
    </source>
</evidence>
<dbReference type="InterPro" id="IPR036291">
    <property type="entry name" value="NAD(P)-bd_dom_sf"/>
</dbReference>
<evidence type="ECO:0000256" key="10">
    <source>
        <dbReference type="ARBA" id="ARBA00050547"/>
    </source>
</evidence>
<dbReference type="SUPFAM" id="SSF51735">
    <property type="entry name" value="NAD(P)-binding Rossmann-fold domains"/>
    <property type="match status" value="1"/>
</dbReference>
<evidence type="ECO:0000256" key="8">
    <source>
        <dbReference type="ARBA" id="ARBA00023002"/>
    </source>
</evidence>
<keyword evidence="5" id="KW-0028">Amino-acid biosynthesis</keyword>
<keyword evidence="8" id="KW-0560">Oxidoreductase</keyword>
<comment type="pathway">
    <text evidence="9">Amino-acid biosynthesis.</text>
</comment>
<dbReference type="SUPFAM" id="SSF48179">
    <property type="entry name" value="6-phosphogluconate dehydrogenase C-terminal domain-like"/>
    <property type="match status" value="1"/>
</dbReference>
<evidence type="ECO:0000256" key="12">
    <source>
        <dbReference type="PIRSR" id="PIRSR000193-1"/>
    </source>
</evidence>
<comment type="catalytic activity">
    <reaction evidence="11">
        <text>L-proline + NADP(+) = (S)-1-pyrroline-5-carboxylate + NADPH + 2 H(+)</text>
        <dbReference type="Rhea" id="RHEA:14109"/>
        <dbReference type="ChEBI" id="CHEBI:15378"/>
        <dbReference type="ChEBI" id="CHEBI:17388"/>
        <dbReference type="ChEBI" id="CHEBI:57783"/>
        <dbReference type="ChEBI" id="CHEBI:58349"/>
        <dbReference type="ChEBI" id="CHEBI:60039"/>
        <dbReference type="EC" id="1.5.1.2"/>
    </reaction>
</comment>
<accession>A0AAV9ICX3</accession>
<evidence type="ECO:0000256" key="6">
    <source>
        <dbReference type="ARBA" id="ARBA00022650"/>
    </source>
</evidence>
<comment type="catalytic activity">
    <reaction evidence="10">
        <text>L-proline + NAD(+) = (S)-1-pyrroline-5-carboxylate + NADH + 2 H(+)</text>
        <dbReference type="Rhea" id="RHEA:14105"/>
        <dbReference type="ChEBI" id="CHEBI:15378"/>
        <dbReference type="ChEBI" id="CHEBI:17388"/>
        <dbReference type="ChEBI" id="CHEBI:57540"/>
        <dbReference type="ChEBI" id="CHEBI:57945"/>
        <dbReference type="ChEBI" id="CHEBI:60039"/>
        <dbReference type="EC" id="1.5.1.2"/>
    </reaction>
</comment>
<dbReference type="Pfam" id="PF14748">
    <property type="entry name" value="P5CR_dimer"/>
    <property type="match status" value="1"/>
</dbReference>
<keyword evidence="6" id="KW-0641">Proline biosynthesis</keyword>
<dbReference type="GO" id="GO:0004735">
    <property type="term" value="F:pyrroline-5-carboxylate reductase activity"/>
    <property type="evidence" value="ECO:0007669"/>
    <property type="project" value="UniProtKB-EC"/>
</dbReference>
<dbReference type="Pfam" id="PF03807">
    <property type="entry name" value="F420_oxidored"/>
    <property type="match status" value="1"/>
</dbReference>
<dbReference type="InterPro" id="IPR029036">
    <property type="entry name" value="P5CR_dimer"/>
</dbReference>
<feature type="binding site" evidence="12">
    <location>
        <begin position="112"/>
        <end position="115"/>
    </location>
    <ligand>
        <name>NADP(+)</name>
        <dbReference type="ChEBI" id="CHEBI:58349"/>
    </ligand>
</feature>
<comment type="similarity">
    <text evidence="2">Belongs to the pyrroline-5-carboxylate reductase family.</text>
</comment>
<feature type="domain" description="Pyrroline-5-carboxylate reductase dimerisation" evidence="14">
    <location>
        <begin position="210"/>
        <end position="314"/>
    </location>
</feature>
<dbReference type="PIRSF" id="PIRSF000193">
    <property type="entry name" value="Pyrrol-5-carb_rd"/>
    <property type="match status" value="1"/>
</dbReference>
<evidence type="ECO:0000259" key="14">
    <source>
        <dbReference type="Pfam" id="PF14748"/>
    </source>
</evidence>
<evidence type="ECO:0000256" key="2">
    <source>
        <dbReference type="ARBA" id="ARBA00005525"/>
    </source>
</evidence>
<comment type="caution">
    <text evidence="15">The sequence shown here is derived from an EMBL/GenBank/DDBJ whole genome shotgun (WGS) entry which is preliminary data.</text>
</comment>
<reference evidence="15 16" key="1">
    <citation type="submission" date="2022-07" db="EMBL/GenBank/DDBJ databases">
        <title>Genome-wide signatures of adaptation to extreme environments.</title>
        <authorList>
            <person name="Cho C.H."/>
            <person name="Yoon H.S."/>
        </authorList>
    </citation>
    <scope>NUCLEOTIDE SEQUENCE [LARGE SCALE GENOMIC DNA]</scope>
    <source>
        <strain evidence="15 16">108.79 E11</strain>
    </source>
</reference>
<dbReference type="HAMAP" id="MF_01925">
    <property type="entry name" value="P5C_reductase"/>
    <property type="match status" value="1"/>
</dbReference>
<dbReference type="GO" id="GO:0005737">
    <property type="term" value="C:cytoplasm"/>
    <property type="evidence" value="ECO:0007669"/>
    <property type="project" value="UniProtKB-SubCell"/>
</dbReference>
<evidence type="ECO:0000256" key="3">
    <source>
        <dbReference type="ARBA" id="ARBA00021413"/>
    </source>
</evidence>
<evidence type="ECO:0000259" key="13">
    <source>
        <dbReference type="Pfam" id="PF03807"/>
    </source>
</evidence>
<feature type="binding site" evidence="12">
    <location>
        <position position="99"/>
    </location>
    <ligand>
        <name>NADPH</name>
        <dbReference type="ChEBI" id="CHEBI:57783"/>
    </ligand>
</feature>
<dbReference type="Gene3D" id="1.10.3730.10">
    <property type="entry name" value="ProC C-terminal domain-like"/>
    <property type="match status" value="1"/>
</dbReference>
<evidence type="ECO:0000313" key="16">
    <source>
        <dbReference type="Proteomes" id="UP001300502"/>
    </source>
</evidence>
<evidence type="ECO:0000256" key="9">
    <source>
        <dbReference type="ARBA" id="ARBA00029440"/>
    </source>
</evidence>
<sequence>MKTTTTTLWVCIPTTWNKPPSVIKRSMKKDKRPFRTAATLQSETQQRLGFLGCGHMAKAIIRGFIVAGIPSDLIYATTKTPSSAQKAKQLGVGHIASDNQSLVSSCDMVFLAVKPQSLDQVLKQLKETVDTKVLSEKLFISIAAGKTCDQIAAQLGASHPRVMRVMPNLPVAVGHLAGAYCAGANVQEKDIERVVQLFSLVGGVLEPVTEECMEAVTALCGSGPAFVYMFLEALADGAVRQGLDRKVANQLALEMVYGACKLAKNDNLHFAQLRNQVESPAGTTVYGTSALENGQFRKAVINAIQEAVLRAKQL</sequence>
<gene>
    <name evidence="15" type="ORF">GAYE_SCF09G3175</name>
</gene>
<dbReference type="FunFam" id="3.40.50.720:FF:000190">
    <property type="entry name" value="Pyrroline-5-carboxylate reductase"/>
    <property type="match status" value="1"/>
</dbReference>
<feature type="binding site" evidence="12">
    <location>
        <begin position="51"/>
        <end position="56"/>
    </location>
    <ligand>
        <name>NADP(+)</name>
        <dbReference type="ChEBI" id="CHEBI:58349"/>
    </ligand>
</feature>
<dbReference type="Gene3D" id="3.40.50.720">
    <property type="entry name" value="NAD(P)-binding Rossmann-like Domain"/>
    <property type="match status" value="1"/>
</dbReference>
<proteinExistence type="inferred from homology"/>
<organism evidence="15 16">
    <name type="scientific">Galdieria yellowstonensis</name>
    <dbReference type="NCBI Taxonomy" id="3028027"/>
    <lineage>
        <taxon>Eukaryota</taxon>
        <taxon>Rhodophyta</taxon>
        <taxon>Bangiophyceae</taxon>
        <taxon>Galdieriales</taxon>
        <taxon>Galdieriaceae</taxon>
        <taxon>Galdieria</taxon>
    </lineage>
</organism>
<dbReference type="NCBIfam" id="TIGR00112">
    <property type="entry name" value="proC"/>
    <property type="match status" value="1"/>
</dbReference>
<keyword evidence="4" id="KW-0963">Cytoplasm</keyword>
<dbReference type="Proteomes" id="UP001300502">
    <property type="component" value="Unassembled WGS sequence"/>
</dbReference>
<keyword evidence="7 12" id="KW-0521">NADP</keyword>
<feature type="binding site" evidence="12">
    <location>
        <position position="78"/>
    </location>
    <ligand>
        <name>NADP(+)</name>
        <dbReference type="ChEBI" id="CHEBI:58349"/>
    </ligand>
</feature>
<comment type="subcellular location">
    <subcellularLocation>
        <location evidence="1">Cytoplasm</location>
    </subcellularLocation>
</comment>